<evidence type="ECO:0000256" key="9">
    <source>
        <dbReference type="ARBA" id="ARBA00023136"/>
    </source>
</evidence>
<comment type="subcellular location">
    <subcellularLocation>
        <location evidence="1">Cell membrane</location>
        <topology evidence="1">Multi-pass membrane protein</topology>
    </subcellularLocation>
</comment>
<protein>
    <recommendedName>
        <fullName evidence="16">Multidrug resistance-associated protein 1</fullName>
    </recommendedName>
</protein>
<feature type="transmembrane region" description="Helical" evidence="12">
    <location>
        <begin position="30"/>
        <end position="48"/>
    </location>
</feature>
<dbReference type="InterPro" id="IPR036640">
    <property type="entry name" value="ABC1_TM_sf"/>
</dbReference>
<feature type="transmembrane region" description="Helical" evidence="12">
    <location>
        <begin position="997"/>
        <end position="1030"/>
    </location>
</feature>
<dbReference type="PROSITE" id="PS50929">
    <property type="entry name" value="ABC_TM1F"/>
    <property type="match status" value="2"/>
</dbReference>
<evidence type="ECO:0000256" key="2">
    <source>
        <dbReference type="ARBA" id="ARBA00009726"/>
    </source>
</evidence>
<evidence type="ECO:0000256" key="4">
    <source>
        <dbReference type="ARBA" id="ARBA00022475"/>
    </source>
</evidence>
<dbReference type="CDD" id="cd18580">
    <property type="entry name" value="ABC_6TM_ABCC_D2"/>
    <property type="match status" value="1"/>
</dbReference>
<organism evidence="15">
    <name type="scientific">Fusarium oxysporum f. sp. vasinfectum 25433</name>
    <dbReference type="NCBI Taxonomy" id="1089449"/>
    <lineage>
        <taxon>Eukaryota</taxon>
        <taxon>Fungi</taxon>
        <taxon>Dikarya</taxon>
        <taxon>Ascomycota</taxon>
        <taxon>Pezizomycotina</taxon>
        <taxon>Sordariomycetes</taxon>
        <taxon>Hypocreomycetidae</taxon>
        <taxon>Hypocreales</taxon>
        <taxon>Nectriaceae</taxon>
        <taxon>Fusarium</taxon>
        <taxon>Fusarium oxysporum species complex</taxon>
    </lineage>
</organism>
<feature type="transmembrane region" description="Helical" evidence="12">
    <location>
        <begin position="60"/>
        <end position="86"/>
    </location>
</feature>
<evidence type="ECO:0000256" key="3">
    <source>
        <dbReference type="ARBA" id="ARBA00022448"/>
    </source>
</evidence>
<dbReference type="Gene3D" id="3.40.50.300">
    <property type="entry name" value="P-loop containing nucleotide triphosphate hydrolases"/>
    <property type="match status" value="2"/>
</dbReference>
<dbReference type="FunFam" id="3.40.50.300:FF:002145">
    <property type="entry name" value="ABC transporter (MsbA subfamily)"/>
    <property type="match status" value="1"/>
</dbReference>
<dbReference type="Gene3D" id="1.20.1560.10">
    <property type="entry name" value="ABC transporter type 1, transmembrane domain"/>
    <property type="match status" value="2"/>
</dbReference>
<feature type="transmembrane region" description="Helical" evidence="12">
    <location>
        <begin position="947"/>
        <end position="977"/>
    </location>
</feature>
<feature type="region of interest" description="Disordered" evidence="11">
    <location>
        <begin position="797"/>
        <end position="848"/>
    </location>
</feature>
<dbReference type="InterPro" id="IPR003439">
    <property type="entry name" value="ABC_transporter-like_ATP-bd"/>
</dbReference>
<dbReference type="Pfam" id="PF00005">
    <property type="entry name" value="ABC_tran"/>
    <property type="match status" value="2"/>
</dbReference>
<feature type="transmembrane region" description="Helical" evidence="12">
    <location>
        <begin position="306"/>
        <end position="328"/>
    </location>
</feature>
<gene>
    <name evidence="15" type="ORF">FOTG_17293</name>
</gene>
<reference evidence="15" key="1">
    <citation type="submission" date="2011-11" db="EMBL/GenBank/DDBJ databases">
        <title>The Genome Sequence of Fusarium oxysporum Cotton.</title>
        <authorList>
            <consortium name="The Broad Institute Genome Sequencing Platform"/>
            <person name="Ma L.-J."/>
            <person name="Gale L.R."/>
            <person name="Schwartz D.C."/>
            <person name="Zhou S."/>
            <person name="Corby-Kistler H."/>
            <person name="Young S.K."/>
            <person name="Zeng Q."/>
            <person name="Gargeya S."/>
            <person name="Fitzgerald M."/>
            <person name="Haas B."/>
            <person name="Abouelleil A."/>
            <person name="Alvarado L."/>
            <person name="Arachchi H.M."/>
            <person name="Berlin A."/>
            <person name="Brown A."/>
            <person name="Chapman S.B."/>
            <person name="Chen Z."/>
            <person name="Dunbar C."/>
            <person name="Freedman E."/>
            <person name="Gearin G."/>
            <person name="Goldberg J."/>
            <person name="Griggs A."/>
            <person name="Gujja S."/>
            <person name="Heiman D."/>
            <person name="Howarth C."/>
            <person name="Larson L."/>
            <person name="Lui A."/>
            <person name="MacDonald P.J.P."/>
            <person name="Montmayeur A."/>
            <person name="Murphy C."/>
            <person name="Neiman D."/>
            <person name="Pearson M."/>
            <person name="Priest M."/>
            <person name="Roberts A."/>
            <person name="Saif S."/>
            <person name="Shea T."/>
            <person name="Shenoy N."/>
            <person name="Sisk P."/>
            <person name="Stolte C."/>
            <person name="Sykes S."/>
            <person name="Wortman J."/>
            <person name="Nusbaum C."/>
            <person name="Birren B."/>
        </authorList>
    </citation>
    <scope>NUCLEOTIDE SEQUENCE [LARGE SCALE GENOMIC DNA]</scope>
    <source>
        <strain evidence="15">25433</strain>
    </source>
</reference>
<feature type="transmembrane region" description="Helical" evidence="12">
    <location>
        <begin position="154"/>
        <end position="171"/>
    </location>
</feature>
<keyword evidence="7" id="KW-0067">ATP-binding</keyword>
<keyword evidence="10" id="KW-0325">Glycoprotein</keyword>
<feature type="domain" description="ABC transporter" evidence="13">
    <location>
        <begin position="1194"/>
        <end position="1425"/>
    </location>
</feature>
<feature type="transmembrane region" description="Helical" evidence="12">
    <location>
        <begin position="1102"/>
        <end position="1122"/>
    </location>
</feature>
<feature type="domain" description="ABC transmembrane type-1" evidence="14">
    <location>
        <begin position="277"/>
        <end position="553"/>
    </location>
</feature>
<dbReference type="GO" id="GO:0140359">
    <property type="term" value="F:ABC-type transporter activity"/>
    <property type="evidence" value="ECO:0007669"/>
    <property type="project" value="InterPro"/>
</dbReference>
<dbReference type="Pfam" id="PF00664">
    <property type="entry name" value="ABC_membrane"/>
    <property type="match status" value="2"/>
</dbReference>
<dbReference type="GO" id="GO:0016887">
    <property type="term" value="F:ATP hydrolysis activity"/>
    <property type="evidence" value="ECO:0007669"/>
    <property type="project" value="InterPro"/>
</dbReference>
<dbReference type="PROSITE" id="PS50893">
    <property type="entry name" value="ABC_TRANSPORTER_2"/>
    <property type="match status" value="2"/>
</dbReference>
<dbReference type="GO" id="GO:0005886">
    <property type="term" value="C:plasma membrane"/>
    <property type="evidence" value="ECO:0007669"/>
    <property type="project" value="UniProtKB-SubCell"/>
</dbReference>
<feature type="domain" description="ABC transmembrane type-1" evidence="14">
    <location>
        <begin position="885"/>
        <end position="1156"/>
    </location>
</feature>
<evidence type="ECO:0000256" key="12">
    <source>
        <dbReference type="SAM" id="Phobius"/>
    </source>
</evidence>
<reference evidence="15" key="2">
    <citation type="submission" date="2014-03" db="EMBL/GenBank/DDBJ databases">
        <title>The Genome Annotation of Fusarium oxysporum Cotton.</title>
        <authorList>
            <consortium name="The Broad Institute Genomics Platform"/>
            <person name="Ma L.-J."/>
            <person name="Corby-Kistler H."/>
            <person name="Broz K."/>
            <person name="Gale L.R."/>
            <person name="Jonkers W."/>
            <person name="O'Donnell K."/>
            <person name="Ploetz R."/>
            <person name="Steinberg C."/>
            <person name="Schwartz D.C."/>
            <person name="VanEtten H."/>
            <person name="Zhou S."/>
            <person name="Young S.K."/>
            <person name="Zeng Q."/>
            <person name="Gargeya S."/>
            <person name="Fitzgerald M."/>
            <person name="Abouelleil A."/>
            <person name="Alvarado L."/>
            <person name="Chapman S.B."/>
            <person name="Gainer-Dewar J."/>
            <person name="Goldberg J."/>
            <person name="Griggs A."/>
            <person name="Gujja S."/>
            <person name="Hansen M."/>
            <person name="Howarth C."/>
            <person name="Imamovic A."/>
            <person name="Ireland A."/>
            <person name="Larimer J."/>
            <person name="McCowan C."/>
            <person name="Murphy C."/>
            <person name="Pearson M."/>
            <person name="Poon T.W."/>
            <person name="Priest M."/>
            <person name="Roberts A."/>
            <person name="Saif S."/>
            <person name="Shea T."/>
            <person name="Sykes S."/>
            <person name="Wortman J."/>
            <person name="Nusbaum C."/>
            <person name="Birren B."/>
        </authorList>
    </citation>
    <scope>NUCLEOTIDE SEQUENCE</scope>
    <source>
        <strain evidence="15">25433</strain>
    </source>
</reference>
<proteinExistence type="inferred from homology"/>
<dbReference type="InterPro" id="IPR050173">
    <property type="entry name" value="ABC_transporter_C-like"/>
</dbReference>
<keyword evidence="5 12" id="KW-0812">Transmembrane</keyword>
<dbReference type="GO" id="GO:0005524">
    <property type="term" value="F:ATP binding"/>
    <property type="evidence" value="ECO:0007669"/>
    <property type="project" value="UniProtKB-KW"/>
</dbReference>
<evidence type="ECO:0000256" key="7">
    <source>
        <dbReference type="ARBA" id="ARBA00022840"/>
    </source>
</evidence>
<dbReference type="SUPFAM" id="SSF90123">
    <property type="entry name" value="ABC transporter transmembrane region"/>
    <property type="match status" value="2"/>
</dbReference>
<keyword evidence="9 12" id="KW-0472">Membrane</keyword>
<evidence type="ECO:0000256" key="5">
    <source>
        <dbReference type="ARBA" id="ARBA00022692"/>
    </source>
</evidence>
<dbReference type="FunFam" id="1.20.1560.10:FF:000066">
    <property type="entry name" value="ABC multidrug transporter (Eurofung)"/>
    <property type="match status" value="1"/>
</dbReference>
<evidence type="ECO:0000259" key="14">
    <source>
        <dbReference type="PROSITE" id="PS50929"/>
    </source>
</evidence>
<name>X0M0V6_FUSOX</name>
<evidence type="ECO:0000259" key="13">
    <source>
        <dbReference type="PROSITE" id="PS50893"/>
    </source>
</evidence>
<dbReference type="InterPro" id="IPR027417">
    <property type="entry name" value="P-loop_NTPase"/>
</dbReference>
<dbReference type="InterPro" id="IPR003593">
    <property type="entry name" value="AAA+_ATPase"/>
</dbReference>
<evidence type="ECO:0008006" key="16">
    <source>
        <dbReference type="Google" id="ProtNLM"/>
    </source>
</evidence>
<dbReference type="InterPro" id="IPR011527">
    <property type="entry name" value="ABC1_TM_dom"/>
</dbReference>
<dbReference type="PANTHER" id="PTHR24223:SF399">
    <property type="entry name" value="ABC TRANSPORTER ATNG"/>
    <property type="match status" value="1"/>
</dbReference>
<feature type="domain" description="ABC transporter" evidence="13">
    <location>
        <begin position="585"/>
        <end position="819"/>
    </location>
</feature>
<evidence type="ECO:0000256" key="10">
    <source>
        <dbReference type="ARBA" id="ARBA00023180"/>
    </source>
</evidence>
<keyword evidence="4" id="KW-1003">Cell membrane</keyword>
<evidence type="ECO:0000256" key="6">
    <source>
        <dbReference type="ARBA" id="ARBA00022741"/>
    </source>
</evidence>
<dbReference type="EMBL" id="KK035248">
    <property type="protein sequence ID" value="EXM14300.1"/>
    <property type="molecule type" value="Genomic_DNA"/>
</dbReference>
<dbReference type="OrthoDB" id="6500128at2759"/>
<feature type="transmembrane region" description="Helical" evidence="12">
    <location>
        <begin position="916"/>
        <end position="935"/>
    </location>
</feature>
<keyword evidence="3" id="KW-0813">Transport</keyword>
<comment type="similarity">
    <text evidence="2">Belongs to the ABC transporter superfamily. ABCC family. Conjugate transporter (TC 3.A.1.208) subfamily.</text>
</comment>
<evidence type="ECO:0000256" key="11">
    <source>
        <dbReference type="SAM" id="MobiDB-lite"/>
    </source>
</evidence>
<feature type="compositionally biased region" description="Basic and acidic residues" evidence="11">
    <location>
        <begin position="801"/>
        <end position="810"/>
    </location>
</feature>
<dbReference type="InterPro" id="IPR044726">
    <property type="entry name" value="ABCC_6TM_D2"/>
</dbReference>
<keyword evidence="6" id="KW-0547">Nucleotide-binding</keyword>
<dbReference type="SMART" id="SM00382">
    <property type="entry name" value="AAA"/>
    <property type="match status" value="2"/>
</dbReference>
<evidence type="ECO:0000256" key="8">
    <source>
        <dbReference type="ARBA" id="ARBA00022989"/>
    </source>
</evidence>
<dbReference type="CDD" id="cd03244">
    <property type="entry name" value="ABCC_MRP_domain2"/>
    <property type="match status" value="1"/>
</dbReference>
<dbReference type="FunFam" id="1.20.1560.10:FF:000055">
    <property type="entry name" value="ABC multidrug transporter (Eurofung)"/>
    <property type="match status" value="1"/>
</dbReference>
<feature type="transmembrane region" description="Helical" evidence="12">
    <location>
        <begin position="491"/>
        <end position="515"/>
    </location>
</feature>
<accession>X0M0V6</accession>
<feature type="transmembrane region" description="Helical" evidence="12">
    <location>
        <begin position="863"/>
        <end position="896"/>
    </location>
</feature>
<dbReference type="HOGENOM" id="CLU_000604_27_5_1"/>
<dbReference type="Proteomes" id="UP000030701">
    <property type="component" value="Unassembled WGS sequence"/>
</dbReference>
<dbReference type="PROSITE" id="PS00211">
    <property type="entry name" value="ABC_TRANSPORTER_1"/>
    <property type="match status" value="2"/>
</dbReference>
<feature type="transmembrane region" description="Helical" evidence="12">
    <location>
        <begin position="269"/>
        <end position="286"/>
    </location>
</feature>
<evidence type="ECO:0000256" key="1">
    <source>
        <dbReference type="ARBA" id="ARBA00004651"/>
    </source>
</evidence>
<dbReference type="SUPFAM" id="SSF52540">
    <property type="entry name" value="P-loop containing nucleoside triphosphate hydrolases"/>
    <property type="match status" value="2"/>
</dbReference>
<evidence type="ECO:0000313" key="15">
    <source>
        <dbReference type="EMBL" id="EXM14300.1"/>
    </source>
</evidence>
<keyword evidence="8 12" id="KW-1133">Transmembrane helix</keyword>
<dbReference type="InterPro" id="IPR017871">
    <property type="entry name" value="ABC_transporter-like_CS"/>
</dbReference>
<dbReference type="PANTHER" id="PTHR24223">
    <property type="entry name" value="ATP-BINDING CASSETTE SUB-FAMILY C"/>
    <property type="match status" value="1"/>
</dbReference>
<sequence length="1427" mass="157957">MACNDNSMGPTAPLSCRGGFDFTLFFEDTILTIVPCTITILSCVARLCHLHDSSRKVPSWASFVPKAVAIALLFLLQLAFLILWAVQPLRPSRAALPGSGVELATTLALGLVSHADHSATLRPSTLLCLYLPLTILLDIPRVRTLWLLQLRLPLAPILTACLSAKVFWLVLEVRQKRRIVLDKYRDVTEEEMAGILDKSVFGWLLPFIVSGSRKDILPKDMIHFDTELRSSQVHEAFQQQWRRCSDPHEPRRLAWCLLETFKWQLLRAVLPRLGLLAFTVLQPAIIERLVEYVDLSNEPNHRARGLGLVAAVALVYGGTAICTTLYYHAMYRFVIMVRGALISATYEATLTSRSSASDDSSPTLTLISADVDTTIFGLLEAHELWASFLQIGLVMWLLARQVHWGSAAPLVLSLRHLPGYVSLLQAGHNHPDFAQNQKRWDASIQVRLGATADVLAHMREIKFLGLTGFFTKYIQELRANELKASQRLRQLLVGIVVISRITMTMAPVITFIIYAASSNGSFLPARAFASLTMIGLLSDPVNLLVQAAPGFAGSLGCLDRIQKFLASSRPKSVVSDTSSSETVEIKDSEVSLCMQQATIGWKADNPVLHELAIKISQRWSVAITGPVGCGKSTLLRGILGETPWVSGRIDTYGRSIAYCDQSPWMLNASVRDNICGETVPDLARYKRVLHVCDLEEDLKALLEGDKTVVGSNAIKLSHGQKQRISLARTLMQKADLVLVDDIMSGLDQQTKAKVFRQVFGPHGLLKQDGSAFLLVTTDNGLLHLFDHVVSLTGLGTIDQQGPRKEREGEVITHAQQQDQHEHEQSLTPTGARNDHEKAQEEADEPLLTVPCQTSRRKGDWTLYGYYAAATGWFNTLVFIPRAVNGGILTYLCLAIWLKWWSSANATGSHNSVAERLSVYACLGVLTLVFAGLASWQLVVRMVSRSALYFHSVVLQSTMSAPLSFFSATDIGVLMNHFSEDMQLFDMTLPLAALNTTAFAAISIVQLVVICISGHWFAATIPACILAIYLIQRFYLRVSRQVRVLDIELRAPLYRQFLESVRGLVTIRCLRWQESFTIKHNVLLDDSQRAVYMLFCIQRWLSLVLDLLVAGMAILLAVFAVILTKSMSAGAVGLAISNITTFNSNLAFVVQAWTKLEISLGALVRTRAFMRETPIEEGTGDKITLPPNWPYKGEIRIEDLVASYSPSSPISLKKISLAIEPGHKVGICGRTGSGKSSLTFSLYRGMHIHSGRILVDGIDLATVPPEEIRMRLSTITQNPLLIKGSARFNLDFPGTQTDMELLAVCRRVGLYDYLLANGGLDVEMSSLTLSPGQAQLFSLARALLQPKQILILDEVTSNVDHETDLRMREIIEQEFRGCTIIAIAHRLDFIADYHRIAVLDDGELTEWGSPQDLLTNGSHFASLHSARV</sequence>